<evidence type="ECO:0000313" key="2">
    <source>
        <dbReference type="WBParaSite" id="RSKR_0000150900.1"/>
    </source>
</evidence>
<reference evidence="2" key="1">
    <citation type="submission" date="2016-11" db="UniProtKB">
        <authorList>
            <consortium name="WormBaseParasite"/>
        </authorList>
    </citation>
    <scope>IDENTIFICATION</scope>
    <source>
        <strain evidence="2">KR3021</strain>
    </source>
</reference>
<dbReference type="WBParaSite" id="RSKR_0000150900.1">
    <property type="protein sequence ID" value="RSKR_0000150900.1"/>
    <property type="gene ID" value="RSKR_0000150900"/>
</dbReference>
<accession>A0AC35TK35</accession>
<name>A0AC35TK35_9BILA</name>
<sequence length="280" mass="32198">MIRPHLLSHHLKIFEQSYRHTGNASFRFTGIRRQLVERISNQYKVERVAVLGPDLACLEWLMNCGASQVSLSDGSVITSISQMKAFLKNAGFDLSNLPKANEYVLSYLTNARNSNKNNLKQLSTYATRELRSRMRKQEEFSRTSEISYQERWAHVPDVHIVKVDASDSVIADNGFKYFHHCNNISGMKLNFCDYFGNDAIKEIALGRPSHTLKDLEIVLNPSISDSVVYWLVKLEALQRAHFYFLPYISNRPSIIRQLKLALPRCRVTFPETDKVGYGYE</sequence>
<protein>
    <submittedName>
        <fullName evidence="2">ATP synthase subunit s, mitochondrial</fullName>
    </submittedName>
</protein>
<evidence type="ECO:0000313" key="1">
    <source>
        <dbReference type="Proteomes" id="UP000095286"/>
    </source>
</evidence>
<dbReference type="Proteomes" id="UP000095286">
    <property type="component" value="Unplaced"/>
</dbReference>
<organism evidence="1 2">
    <name type="scientific">Rhabditophanes sp. KR3021</name>
    <dbReference type="NCBI Taxonomy" id="114890"/>
    <lineage>
        <taxon>Eukaryota</taxon>
        <taxon>Metazoa</taxon>
        <taxon>Ecdysozoa</taxon>
        <taxon>Nematoda</taxon>
        <taxon>Chromadorea</taxon>
        <taxon>Rhabditida</taxon>
        <taxon>Tylenchina</taxon>
        <taxon>Panagrolaimomorpha</taxon>
        <taxon>Strongyloidoidea</taxon>
        <taxon>Alloionematidae</taxon>
        <taxon>Rhabditophanes</taxon>
    </lineage>
</organism>
<proteinExistence type="predicted"/>